<comment type="caution">
    <text evidence="3">The sequence shown here is derived from an EMBL/GenBank/DDBJ whole genome shotgun (WGS) entry which is preliminary data.</text>
</comment>
<sequence>MMIRFIILVACICLFIFSWPTIDKKLEKTEFHETIDLIESKIENFDIKPIIDKFQHVLNDFGIEKNEQLPIQQKSEEKRNEKVSLKSPNSHMFSIHNIEIGDRKKDVEKQAGMAKRASMNEYGTKWFAYHENYHHFFMTMYDKDNRVIGLYSNQNLITSTNGIKLGVPKKTVRTKLGEPLSGIRKGLIMYQFQKNSEYDVYLIDDMYVTIFYDKHSNNTVTAIQLISKNVEQQKKDYYTKPNQKLVLGFEYQLFDLTNSSRVNHHLPILSWDQHVQVTARNHSKDMAEHQFFDHTNLKGQSPFDRMSQDHIRFLLAGENIAYGQLSSIFAHEGLMNSLGHRKNILHRDYKYLGTGVAFNEESQPFYTQDFYAK</sequence>
<dbReference type="InterPro" id="IPR035940">
    <property type="entry name" value="CAP_sf"/>
</dbReference>
<dbReference type="PANTHER" id="PTHR31157">
    <property type="entry name" value="SCP DOMAIN-CONTAINING PROTEIN"/>
    <property type="match status" value="1"/>
</dbReference>
<dbReference type="RefSeq" id="WP_236002968.1">
    <property type="nucleotide sequence ID" value="NZ_JABWTW010000040.1"/>
</dbReference>
<dbReference type="SUPFAM" id="SSF55797">
    <property type="entry name" value="PR-1-like"/>
    <property type="match status" value="1"/>
</dbReference>
<dbReference type="PANTHER" id="PTHR31157:SF1">
    <property type="entry name" value="SCP DOMAIN-CONTAINING PROTEIN"/>
    <property type="match status" value="1"/>
</dbReference>
<gene>
    <name evidence="3" type="ORF">B4102_2724</name>
</gene>
<dbReference type="Pfam" id="PF14504">
    <property type="entry name" value="CAP_assoc_N"/>
    <property type="match status" value="1"/>
</dbReference>
<dbReference type="EMBL" id="LQYN01000027">
    <property type="protein sequence ID" value="KYD08918.1"/>
    <property type="molecule type" value="Genomic_DNA"/>
</dbReference>
<keyword evidence="4" id="KW-1185">Reference proteome</keyword>
<protein>
    <recommendedName>
        <fullName evidence="5">Serine protease</fullName>
    </recommendedName>
</protein>
<evidence type="ECO:0000259" key="1">
    <source>
        <dbReference type="Pfam" id="PF00188"/>
    </source>
</evidence>
<evidence type="ECO:0000259" key="2">
    <source>
        <dbReference type="Pfam" id="PF14504"/>
    </source>
</evidence>
<evidence type="ECO:0008006" key="5">
    <source>
        <dbReference type="Google" id="ProtNLM"/>
    </source>
</evidence>
<evidence type="ECO:0000313" key="3">
    <source>
        <dbReference type="EMBL" id="KYD08918.1"/>
    </source>
</evidence>
<feature type="domain" description="CAP-associated" evidence="2">
    <location>
        <begin position="100"/>
        <end position="237"/>
    </location>
</feature>
<dbReference type="Proteomes" id="UP000075666">
    <property type="component" value="Unassembled WGS sequence"/>
</dbReference>
<dbReference type="STRING" id="46224.B4102_2724"/>
<dbReference type="AlphaFoldDB" id="A0A150L9A3"/>
<accession>A0A150L9A3</accession>
<dbReference type="InterPro" id="IPR014044">
    <property type="entry name" value="CAP_dom"/>
</dbReference>
<organism evidence="3 4">
    <name type="scientific">Heyndrickxia sporothermodurans</name>
    <dbReference type="NCBI Taxonomy" id="46224"/>
    <lineage>
        <taxon>Bacteria</taxon>
        <taxon>Bacillati</taxon>
        <taxon>Bacillota</taxon>
        <taxon>Bacilli</taxon>
        <taxon>Bacillales</taxon>
        <taxon>Bacillaceae</taxon>
        <taxon>Heyndrickxia</taxon>
    </lineage>
</organism>
<reference evidence="3 4" key="1">
    <citation type="submission" date="2016-01" db="EMBL/GenBank/DDBJ databases">
        <title>Genome Sequences of Twelve Sporeforming Bacillus Species Isolated from Foods.</title>
        <authorList>
            <person name="Berendsen E.M."/>
            <person name="Wells-Bennik M.H."/>
            <person name="Krawcyk A.O."/>
            <person name="De Jong A."/>
            <person name="Holsappel S."/>
            <person name="Eijlander R.T."/>
            <person name="Kuipers O.P."/>
        </authorList>
    </citation>
    <scope>NUCLEOTIDE SEQUENCE [LARGE SCALE GENOMIC DNA]</scope>
    <source>
        <strain evidence="3 4">B4102</strain>
    </source>
</reference>
<evidence type="ECO:0000313" key="4">
    <source>
        <dbReference type="Proteomes" id="UP000075666"/>
    </source>
</evidence>
<name>A0A150L9A3_9BACI</name>
<dbReference type="Gene3D" id="3.40.33.10">
    <property type="entry name" value="CAP"/>
    <property type="match status" value="1"/>
</dbReference>
<dbReference type="InterPro" id="IPR029410">
    <property type="entry name" value="CAP_assoc"/>
</dbReference>
<feature type="domain" description="SCP" evidence="1">
    <location>
        <begin position="255"/>
        <end position="370"/>
    </location>
</feature>
<dbReference type="Pfam" id="PF00188">
    <property type="entry name" value="CAP"/>
    <property type="match status" value="1"/>
</dbReference>
<dbReference type="PATRIC" id="fig|46224.3.peg.1959"/>
<dbReference type="CDD" id="cd05379">
    <property type="entry name" value="CAP_bacterial"/>
    <property type="match status" value="1"/>
</dbReference>
<proteinExistence type="predicted"/>